<organism evidence="2 3">
    <name type="scientific">Streptomyces ortus</name>
    <dbReference type="NCBI Taxonomy" id="2867268"/>
    <lineage>
        <taxon>Bacteria</taxon>
        <taxon>Bacillati</taxon>
        <taxon>Actinomycetota</taxon>
        <taxon>Actinomycetes</taxon>
        <taxon>Kitasatosporales</taxon>
        <taxon>Streptomycetaceae</taxon>
        <taxon>Streptomyces</taxon>
    </lineage>
</organism>
<keyword evidence="3" id="KW-1185">Reference proteome</keyword>
<accession>A0ABT3VDA3</accession>
<evidence type="ECO:0000313" key="2">
    <source>
        <dbReference type="EMBL" id="MCX4237924.1"/>
    </source>
</evidence>
<dbReference type="Proteomes" id="UP001165590">
    <property type="component" value="Unassembled WGS sequence"/>
</dbReference>
<evidence type="ECO:0000313" key="3">
    <source>
        <dbReference type="Proteomes" id="UP001165590"/>
    </source>
</evidence>
<gene>
    <name evidence="2" type="ORF">K3769_35185</name>
</gene>
<sequence length="66" mass="6897">MSSSERLAWITSSYSGSDGGNCVEVAVSSDAVYVRDSKVVSGGPEVHVRRGPWAAFIGGLARPLVD</sequence>
<name>A0ABT3VDA3_9ACTN</name>
<dbReference type="RefSeq" id="WP_267030269.1">
    <property type="nucleotide sequence ID" value="NZ_JAIFZO010000002.1"/>
</dbReference>
<dbReference type="EMBL" id="JAIFZO010000002">
    <property type="protein sequence ID" value="MCX4237924.1"/>
    <property type="molecule type" value="Genomic_DNA"/>
</dbReference>
<proteinExistence type="predicted"/>
<protein>
    <submittedName>
        <fullName evidence="2">DUF397 domain-containing protein</fullName>
    </submittedName>
</protein>
<dbReference type="InterPro" id="IPR007278">
    <property type="entry name" value="DUF397"/>
</dbReference>
<dbReference type="Pfam" id="PF04149">
    <property type="entry name" value="DUF397"/>
    <property type="match status" value="1"/>
</dbReference>
<evidence type="ECO:0000259" key="1">
    <source>
        <dbReference type="Pfam" id="PF04149"/>
    </source>
</evidence>
<comment type="caution">
    <text evidence="2">The sequence shown here is derived from an EMBL/GenBank/DDBJ whole genome shotgun (WGS) entry which is preliminary data.</text>
</comment>
<reference evidence="2" key="1">
    <citation type="journal article" date="2022" name="bioRxiv">
        <title>Discovery and biosynthetic assessment of Streptomyces ortus sp nov. isolated from a deep-sea sponge.</title>
        <authorList>
            <person name="Williams S.E."/>
        </authorList>
    </citation>
    <scope>NUCLEOTIDE SEQUENCE</scope>
    <source>
        <strain evidence="2">A15ISP2-DRY2</strain>
    </source>
</reference>
<feature type="domain" description="DUF397" evidence="1">
    <location>
        <begin position="7"/>
        <end position="60"/>
    </location>
</feature>